<dbReference type="STRING" id="42156.A0A3P6UM41"/>
<dbReference type="GO" id="GO:0000978">
    <property type="term" value="F:RNA polymerase II cis-regulatory region sequence-specific DNA binding"/>
    <property type="evidence" value="ECO:0007669"/>
    <property type="project" value="TreeGrafter"/>
</dbReference>
<reference evidence="1 2" key="1">
    <citation type="submission" date="2018-08" db="EMBL/GenBank/DDBJ databases">
        <authorList>
            <person name="Laetsch R D."/>
            <person name="Stevens L."/>
            <person name="Kumar S."/>
            <person name="Blaxter L. M."/>
        </authorList>
    </citation>
    <scope>NUCLEOTIDE SEQUENCE [LARGE SCALE GENOMIC DNA]</scope>
</reference>
<dbReference type="AlphaFoldDB" id="A0A3P6UM41"/>
<dbReference type="OrthoDB" id="5954824at2759"/>
<sequence>MDLFGTDAFMPVSNSLLLKEAACLTQQSFHHHGNHHHDNDHDNYRDNNHHCSQCFQQQQRYGSDKHQSKSQPSYIGLIAMAILSSNEQKMVLSEGHYWAIHPANLHDFKRGDFRRRRAQQKVRRHMGLMVNENECLDDSPLGASISLKKSFSIESILRPEFPRKPLPSFTHTVLPLPLQYHLYSNYLHV</sequence>
<name>A0A3P6UM41_LITSI</name>
<dbReference type="InterPro" id="IPR050211">
    <property type="entry name" value="FOX_domain-containing"/>
</dbReference>
<proteinExistence type="predicted"/>
<dbReference type="GO" id="GO:0030154">
    <property type="term" value="P:cell differentiation"/>
    <property type="evidence" value="ECO:0007669"/>
    <property type="project" value="TreeGrafter"/>
</dbReference>
<organism evidence="1 2">
    <name type="scientific">Litomosoides sigmodontis</name>
    <name type="common">Filarial nematode worm</name>
    <dbReference type="NCBI Taxonomy" id="42156"/>
    <lineage>
        <taxon>Eukaryota</taxon>
        <taxon>Metazoa</taxon>
        <taxon>Ecdysozoa</taxon>
        <taxon>Nematoda</taxon>
        <taxon>Chromadorea</taxon>
        <taxon>Rhabditida</taxon>
        <taxon>Spirurina</taxon>
        <taxon>Spiruromorpha</taxon>
        <taxon>Filarioidea</taxon>
        <taxon>Onchocercidae</taxon>
        <taxon>Litomosoides</taxon>
    </lineage>
</organism>
<evidence type="ECO:0008006" key="3">
    <source>
        <dbReference type="Google" id="ProtNLM"/>
    </source>
</evidence>
<evidence type="ECO:0000313" key="2">
    <source>
        <dbReference type="Proteomes" id="UP000277928"/>
    </source>
</evidence>
<dbReference type="GO" id="GO:0000981">
    <property type="term" value="F:DNA-binding transcription factor activity, RNA polymerase II-specific"/>
    <property type="evidence" value="ECO:0007669"/>
    <property type="project" value="TreeGrafter"/>
</dbReference>
<keyword evidence="2" id="KW-1185">Reference proteome</keyword>
<protein>
    <recommendedName>
        <fullName evidence="3">Fork-head domain-containing protein</fullName>
    </recommendedName>
</protein>
<accession>A0A3P6UM41</accession>
<dbReference type="GO" id="GO:0009653">
    <property type="term" value="P:anatomical structure morphogenesis"/>
    <property type="evidence" value="ECO:0007669"/>
    <property type="project" value="TreeGrafter"/>
</dbReference>
<evidence type="ECO:0000313" key="1">
    <source>
        <dbReference type="EMBL" id="VDK79204.1"/>
    </source>
</evidence>
<dbReference type="EMBL" id="UYRX01000281">
    <property type="protein sequence ID" value="VDK79204.1"/>
    <property type="molecule type" value="Genomic_DNA"/>
</dbReference>
<dbReference type="Proteomes" id="UP000277928">
    <property type="component" value="Unassembled WGS sequence"/>
</dbReference>
<dbReference type="PANTHER" id="PTHR11829:SF343">
    <property type="entry name" value="FORK-HEAD DOMAIN-CONTAINING PROTEIN"/>
    <property type="match status" value="1"/>
</dbReference>
<dbReference type="PANTHER" id="PTHR11829">
    <property type="entry name" value="FORKHEAD BOX PROTEIN"/>
    <property type="match status" value="1"/>
</dbReference>
<gene>
    <name evidence="1" type="ORF">NLS_LOCUS4408</name>
</gene>